<feature type="transmembrane region" description="Helical" evidence="9">
    <location>
        <begin position="36"/>
        <end position="55"/>
    </location>
</feature>
<comment type="subcellular location">
    <subcellularLocation>
        <location evidence="1 9">Cell inner membrane</location>
        <topology evidence="1 9">Multi-pass membrane protein</topology>
    </subcellularLocation>
</comment>
<dbReference type="InterPro" id="IPR007387">
    <property type="entry name" value="TRAP_DctQ"/>
</dbReference>
<sequence length="229" mass="25409">MAATGLYIFMAVLIALLFLAERRWPEAVTRLEENVLATLLALITIISFVQVIMRYGFNTSFNGALELTRILFAWLILFGMSYGVKMGTHLGVDAFIRMLPAKAMRAVAIFGAGATFLYAAMLISVDWAQVFGASSKGGAVVYWSKMYQLQLGLEDLKYPAWFSEPLGLEERVKRWIAYLILPVGLSLLGFRALQAMVHIARGERELIIAGHEAEDLVAENKNVLKGEDA</sequence>
<dbReference type="InterPro" id="IPR055348">
    <property type="entry name" value="DctQ"/>
</dbReference>
<dbReference type="GO" id="GO:0022857">
    <property type="term" value="F:transmembrane transporter activity"/>
    <property type="evidence" value="ECO:0007669"/>
    <property type="project" value="UniProtKB-UniRule"/>
</dbReference>
<feature type="transmembrane region" description="Helical" evidence="9">
    <location>
        <begin position="67"/>
        <end position="84"/>
    </location>
</feature>
<keyword evidence="12" id="KW-1185">Reference proteome</keyword>
<evidence type="ECO:0000313" key="12">
    <source>
        <dbReference type="Proteomes" id="UP000258927"/>
    </source>
</evidence>
<dbReference type="EMBL" id="CP021330">
    <property type="protein sequence ID" value="AVX05900.1"/>
    <property type="molecule type" value="Genomic_DNA"/>
</dbReference>
<evidence type="ECO:0000256" key="5">
    <source>
        <dbReference type="ARBA" id="ARBA00022692"/>
    </source>
</evidence>
<evidence type="ECO:0000256" key="3">
    <source>
        <dbReference type="ARBA" id="ARBA00022475"/>
    </source>
</evidence>
<dbReference type="PANTHER" id="PTHR35011:SF2">
    <property type="entry name" value="2,3-DIKETO-L-GULONATE TRAP TRANSPORTER SMALL PERMEASE PROTEIN YIAM"/>
    <property type="match status" value="1"/>
</dbReference>
<evidence type="ECO:0000256" key="2">
    <source>
        <dbReference type="ARBA" id="ARBA00022448"/>
    </source>
</evidence>
<evidence type="ECO:0000313" key="11">
    <source>
        <dbReference type="EMBL" id="AVX05900.1"/>
    </source>
</evidence>
<comment type="caution">
    <text evidence="9">Lacks conserved residue(s) required for the propagation of feature annotation.</text>
</comment>
<evidence type="ECO:0000256" key="4">
    <source>
        <dbReference type="ARBA" id="ARBA00022519"/>
    </source>
</evidence>
<evidence type="ECO:0000256" key="8">
    <source>
        <dbReference type="ARBA" id="ARBA00038436"/>
    </source>
</evidence>
<keyword evidence="2 9" id="KW-0813">Transport</keyword>
<keyword evidence="6 9" id="KW-1133">Transmembrane helix</keyword>
<organism evidence="11 12">
    <name type="scientific">Maritalea myrionectae</name>
    <dbReference type="NCBI Taxonomy" id="454601"/>
    <lineage>
        <taxon>Bacteria</taxon>
        <taxon>Pseudomonadati</taxon>
        <taxon>Pseudomonadota</taxon>
        <taxon>Alphaproteobacteria</taxon>
        <taxon>Hyphomicrobiales</taxon>
        <taxon>Devosiaceae</taxon>
        <taxon>Maritalea</taxon>
    </lineage>
</organism>
<keyword evidence="4 9" id="KW-0997">Cell inner membrane</keyword>
<evidence type="ECO:0000256" key="9">
    <source>
        <dbReference type="RuleBase" id="RU369079"/>
    </source>
</evidence>
<dbReference type="STRING" id="1122213.GCA_000423365_02704"/>
<evidence type="ECO:0000256" key="7">
    <source>
        <dbReference type="ARBA" id="ARBA00023136"/>
    </source>
</evidence>
<comment type="function">
    <text evidence="9">Part of the tripartite ATP-independent periplasmic (TRAP) transport system.</text>
</comment>
<dbReference type="KEGG" id="mmyr:MXMO3_03396"/>
<feature type="transmembrane region" description="Helical" evidence="9">
    <location>
        <begin position="175"/>
        <end position="193"/>
    </location>
</feature>
<proteinExistence type="inferred from homology"/>
<evidence type="ECO:0000256" key="6">
    <source>
        <dbReference type="ARBA" id="ARBA00022989"/>
    </source>
</evidence>
<keyword evidence="5 9" id="KW-0812">Transmembrane</keyword>
<evidence type="ECO:0000256" key="1">
    <source>
        <dbReference type="ARBA" id="ARBA00004429"/>
    </source>
</evidence>
<dbReference type="PANTHER" id="PTHR35011">
    <property type="entry name" value="2,3-DIKETO-L-GULONATE TRAP TRANSPORTER SMALL PERMEASE PROTEIN YIAM"/>
    <property type="match status" value="1"/>
</dbReference>
<evidence type="ECO:0000259" key="10">
    <source>
        <dbReference type="Pfam" id="PF04290"/>
    </source>
</evidence>
<gene>
    <name evidence="11" type="ORF">MXMO3_03396</name>
</gene>
<keyword evidence="3" id="KW-1003">Cell membrane</keyword>
<dbReference type="GO" id="GO:0015740">
    <property type="term" value="P:C4-dicarboxylate transport"/>
    <property type="evidence" value="ECO:0007669"/>
    <property type="project" value="TreeGrafter"/>
</dbReference>
<feature type="transmembrane region" description="Helical" evidence="9">
    <location>
        <begin position="6"/>
        <end position="24"/>
    </location>
</feature>
<reference evidence="11 12" key="1">
    <citation type="submission" date="2017-05" db="EMBL/GenBank/DDBJ databases">
        <title>Genome Analysis of Maritalea myrionectae HL2708#5.</title>
        <authorList>
            <consortium name="Cotde Inc.-PKNU"/>
            <person name="Jang D."/>
            <person name="Oh H.-M."/>
        </authorList>
    </citation>
    <scope>NUCLEOTIDE SEQUENCE [LARGE SCALE GENOMIC DNA]</scope>
    <source>
        <strain evidence="11 12">HL2708#5</strain>
    </source>
</reference>
<feature type="transmembrane region" description="Helical" evidence="9">
    <location>
        <begin position="105"/>
        <end position="125"/>
    </location>
</feature>
<accession>A0A2R4MIV3</accession>
<comment type="subunit">
    <text evidence="9">The complex comprises the extracytoplasmic solute receptor protein and the two transmembrane proteins.</text>
</comment>
<feature type="domain" description="Tripartite ATP-independent periplasmic transporters DctQ component" evidence="10">
    <location>
        <begin position="43"/>
        <end position="201"/>
    </location>
</feature>
<keyword evidence="7 9" id="KW-0472">Membrane</keyword>
<comment type="similarity">
    <text evidence="8 9">Belongs to the TRAP transporter small permease family.</text>
</comment>
<dbReference type="Proteomes" id="UP000258927">
    <property type="component" value="Chromosome"/>
</dbReference>
<dbReference type="RefSeq" id="WP_027835560.1">
    <property type="nucleotide sequence ID" value="NZ_CP021330.1"/>
</dbReference>
<dbReference type="GO" id="GO:0005886">
    <property type="term" value="C:plasma membrane"/>
    <property type="evidence" value="ECO:0007669"/>
    <property type="project" value="UniProtKB-SubCell"/>
</dbReference>
<dbReference type="AlphaFoldDB" id="A0A2R4MIV3"/>
<dbReference type="Pfam" id="PF04290">
    <property type="entry name" value="DctQ"/>
    <property type="match status" value="1"/>
</dbReference>
<protein>
    <recommendedName>
        <fullName evidence="9">TRAP transporter small permease protein</fullName>
    </recommendedName>
</protein>
<name>A0A2R4MIV3_9HYPH</name>